<feature type="domain" description="Apple" evidence="2">
    <location>
        <begin position="42"/>
        <end position="109"/>
    </location>
</feature>
<dbReference type="Pfam" id="PF00024">
    <property type="entry name" value="PAN_1"/>
    <property type="match status" value="1"/>
</dbReference>
<protein>
    <recommendedName>
        <fullName evidence="2">Apple domain-containing protein</fullName>
    </recommendedName>
</protein>
<dbReference type="EMBL" id="CAJNOM010003918">
    <property type="protein sequence ID" value="CAF1650710.1"/>
    <property type="molecule type" value="Genomic_DNA"/>
</dbReference>
<proteinExistence type="predicted"/>
<sequence length="116" mass="12987">MKHTIISLLHITIVSIIFVIPIDSQNIKTLLLTERNDIRYECTNSSCSTPTIILGTNLRDCQLACLTDNNCRTITFDPSINQCELFTDSPSQYGSLIPQIGVVTFTADDRQPPTRK</sequence>
<evidence type="ECO:0000259" key="2">
    <source>
        <dbReference type="PROSITE" id="PS50948"/>
    </source>
</evidence>
<comment type="caution">
    <text evidence="4">The sequence shown here is derived from an EMBL/GenBank/DDBJ whole genome shotgun (WGS) entry which is preliminary data.</text>
</comment>
<dbReference type="PROSITE" id="PS50948">
    <property type="entry name" value="PAN"/>
    <property type="match status" value="1"/>
</dbReference>
<dbReference type="AlphaFoldDB" id="A0A816ETC9"/>
<dbReference type="Gene3D" id="3.50.4.10">
    <property type="entry name" value="Hepatocyte Growth Factor"/>
    <property type="match status" value="1"/>
</dbReference>
<gene>
    <name evidence="3" type="ORF">BJG266_LOCUS44359</name>
    <name evidence="4" type="ORF">QVE165_LOCUS61324</name>
</gene>
<dbReference type="EMBL" id="CAJNOI010003556">
    <property type="protein sequence ID" value="CAF1522287.1"/>
    <property type="molecule type" value="Genomic_DNA"/>
</dbReference>
<evidence type="ECO:0000313" key="3">
    <source>
        <dbReference type="EMBL" id="CAF1522287.1"/>
    </source>
</evidence>
<keyword evidence="1" id="KW-1133">Transmembrane helix</keyword>
<dbReference type="InterPro" id="IPR003609">
    <property type="entry name" value="Pan_app"/>
</dbReference>
<keyword evidence="1" id="KW-0812">Transmembrane</keyword>
<accession>A0A816ETC9</accession>
<evidence type="ECO:0000256" key="1">
    <source>
        <dbReference type="SAM" id="Phobius"/>
    </source>
</evidence>
<keyword evidence="1" id="KW-0472">Membrane</keyword>
<dbReference type="Proteomes" id="UP000663832">
    <property type="component" value="Unassembled WGS sequence"/>
</dbReference>
<dbReference type="SUPFAM" id="SSF57414">
    <property type="entry name" value="Hairpin loop containing domain-like"/>
    <property type="match status" value="1"/>
</dbReference>
<evidence type="ECO:0000313" key="5">
    <source>
        <dbReference type="Proteomes" id="UP000663832"/>
    </source>
</evidence>
<evidence type="ECO:0000313" key="4">
    <source>
        <dbReference type="EMBL" id="CAF1650710.1"/>
    </source>
</evidence>
<reference evidence="4" key="1">
    <citation type="submission" date="2021-02" db="EMBL/GenBank/DDBJ databases">
        <authorList>
            <person name="Nowell W R."/>
        </authorList>
    </citation>
    <scope>NUCLEOTIDE SEQUENCE</scope>
</reference>
<name>A0A816ETC9_9BILA</name>
<keyword evidence="5" id="KW-1185">Reference proteome</keyword>
<organism evidence="4 5">
    <name type="scientific">Adineta steineri</name>
    <dbReference type="NCBI Taxonomy" id="433720"/>
    <lineage>
        <taxon>Eukaryota</taxon>
        <taxon>Metazoa</taxon>
        <taxon>Spiralia</taxon>
        <taxon>Gnathifera</taxon>
        <taxon>Rotifera</taxon>
        <taxon>Eurotatoria</taxon>
        <taxon>Bdelloidea</taxon>
        <taxon>Adinetida</taxon>
        <taxon>Adinetidae</taxon>
        <taxon>Adineta</taxon>
    </lineage>
</organism>
<dbReference type="Proteomes" id="UP000663877">
    <property type="component" value="Unassembled WGS sequence"/>
</dbReference>
<feature type="transmembrane region" description="Helical" evidence="1">
    <location>
        <begin position="6"/>
        <end position="22"/>
    </location>
</feature>
<dbReference type="OrthoDB" id="10064085at2759"/>